<accession>A0A7J9IXN6</accession>
<name>A0A7J9IXN6_9ROSI</name>
<reference evidence="1 2" key="1">
    <citation type="journal article" date="2019" name="Genome Biol. Evol.">
        <title>Insights into the evolution of the New World diploid cottons (Gossypium, subgenus Houzingenia) based on genome sequencing.</title>
        <authorList>
            <person name="Grover C.E."/>
            <person name="Arick M.A. 2nd"/>
            <person name="Thrash A."/>
            <person name="Conover J.L."/>
            <person name="Sanders W.S."/>
            <person name="Peterson D.G."/>
            <person name="Frelichowski J.E."/>
            <person name="Scheffler J.A."/>
            <person name="Scheffler B.E."/>
            <person name="Wendel J.F."/>
        </authorList>
    </citation>
    <scope>NUCLEOTIDE SEQUENCE [LARGE SCALE GENOMIC DNA]</scope>
    <source>
        <strain evidence="1">6</strain>
        <tissue evidence="1">Leaf</tissue>
    </source>
</reference>
<dbReference type="AlphaFoldDB" id="A0A7J9IXN6"/>
<comment type="caution">
    <text evidence="1">The sequence shown here is derived from an EMBL/GenBank/DDBJ whole genome shotgun (WGS) entry which is preliminary data.</text>
</comment>
<organism evidence="1 2">
    <name type="scientific">Gossypium armourianum</name>
    <dbReference type="NCBI Taxonomy" id="34283"/>
    <lineage>
        <taxon>Eukaryota</taxon>
        <taxon>Viridiplantae</taxon>
        <taxon>Streptophyta</taxon>
        <taxon>Embryophyta</taxon>
        <taxon>Tracheophyta</taxon>
        <taxon>Spermatophyta</taxon>
        <taxon>Magnoliopsida</taxon>
        <taxon>eudicotyledons</taxon>
        <taxon>Gunneridae</taxon>
        <taxon>Pentapetalae</taxon>
        <taxon>rosids</taxon>
        <taxon>malvids</taxon>
        <taxon>Malvales</taxon>
        <taxon>Malvaceae</taxon>
        <taxon>Malvoideae</taxon>
        <taxon>Gossypium</taxon>
    </lineage>
</organism>
<proteinExistence type="predicted"/>
<dbReference type="Proteomes" id="UP000593575">
    <property type="component" value="Unassembled WGS sequence"/>
</dbReference>
<gene>
    <name evidence="1" type="ORF">Goarm_010854</name>
</gene>
<dbReference type="EMBL" id="JABFAE010000004">
    <property type="protein sequence ID" value="MBA0825955.1"/>
    <property type="molecule type" value="Genomic_DNA"/>
</dbReference>
<evidence type="ECO:0000313" key="2">
    <source>
        <dbReference type="Proteomes" id="UP000593575"/>
    </source>
</evidence>
<sequence length="22" mass="2633">MTIYLRCVLSKLLHVSKLSIWE</sequence>
<keyword evidence="2" id="KW-1185">Reference proteome</keyword>
<evidence type="ECO:0000313" key="1">
    <source>
        <dbReference type="EMBL" id="MBA0825955.1"/>
    </source>
</evidence>
<protein>
    <submittedName>
        <fullName evidence="1">Uncharacterized protein</fullName>
    </submittedName>
</protein>